<dbReference type="AlphaFoldDB" id="A0AAW8F4U6"/>
<reference evidence="3" key="1">
    <citation type="submission" date="2023-07" db="EMBL/GenBank/DDBJ databases">
        <title>Comparative genomics of wheat-associated soil bacteria to identify genetic determinants of phenazine resistance.</title>
        <authorList>
            <person name="Mouncey N."/>
        </authorList>
    </citation>
    <scope>NUCLEOTIDE SEQUENCE</scope>
    <source>
        <strain evidence="3">V4I22</strain>
    </source>
</reference>
<organism evidence="3 4">
    <name type="scientific">Streptomyces canus</name>
    <dbReference type="NCBI Taxonomy" id="58343"/>
    <lineage>
        <taxon>Bacteria</taxon>
        <taxon>Bacillati</taxon>
        <taxon>Actinomycetota</taxon>
        <taxon>Actinomycetes</taxon>
        <taxon>Kitasatosporales</taxon>
        <taxon>Streptomycetaceae</taxon>
        <taxon>Streptomyces</taxon>
        <taxon>Streptomyces aurantiacus group</taxon>
    </lineage>
</organism>
<keyword evidence="2" id="KW-0812">Transmembrane</keyword>
<gene>
    <name evidence="3" type="ORF">QFZ22_000130</name>
</gene>
<keyword evidence="2" id="KW-1133">Transmembrane helix</keyword>
<evidence type="ECO:0000256" key="2">
    <source>
        <dbReference type="SAM" id="Phobius"/>
    </source>
</evidence>
<dbReference type="Proteomes" id="UP001234216">
    <property type="component" value="Unassembled WGS sequence"/>
</dbReference>
<evidence type="ECO:0000313" key="3">
    <source>
        <dbReference type="EMBL" id="MDQ0904145.1"/>
    </source>
</evidence>
<comment type="caution">
    <text evidence="3">The sequence shown here is derived from an EMBL/GenBank/DDBJ whole genome shotgun (WGS) entry which is preliminary data.</text>
</comment>
<dbReference type="RefSeq" id="WP_306971670.1">
    <property type="nucleotide sequence ID" value="NZ_JAUSZV010000001.1"/>
</dbReference>
<feature type="transmembrane region" description="Helical" evidence="2">
    <location>
        <begin position="62"/>
        <end position="83"/>
    </location>
</feature>
<protein>
    <recommendedName>
        <fullName evidence="5">Yip1 domain-containing protein</fullName>
    </recommendedName>
</protein>
<name>A0AAW8F4U6_9ACTN</name>
<evidence type="ECO:0000313" key="4">
    <source>
        <dbReference type="Proteomes" id="UP001234216"/>
    </source>
</evidence>
<sequence length="244" mass="26596">MSVTPFPHSRADRQQEPTTQTRAYRWWKQFSAEHGWLGRRLHDIRMAPTYGWRLMAGWIKTVIILATAAAVLFSLYGIGTTVIDAARALPWSTPTGNDHTGLLATIDQPVRSYLATRTQALPVDATTAYSAWQAVGVVAFILGYLRNGGARLTWTAWGAATVAMVWIGTPGPGREVAAGIAVLAWAALSVLALRGISLSPAAFINVDVHNQTPPTPEVRAEIHCHHPQPKSSYQPYDPQPPSLN</sequence>
<feature type="transmembrane region" description="Helical" evidence="2">
    <location>
        <begin position="127"/>
        <end position="145"/>
    </location>
</feature>
<feature type="transmembrane region" description="Helical" evidence="2">
    <location>
        <begin position="176"/>
        <end position="193"/>
    </location>
</feature>
<proteinExistence type="predicted"/>
<evidence type="ECO:0000256" key="1">
    <source>
        <dbReference type="SAM" id="MobiDB-lite"/>
    </source>
</evidence>
<feature type="transmembrane region" description="Helical" evidence="2">
    <location>
        <begin position="152"/>
        <end position="170"/>
    </location>
</feature>
<accession>A0AAW8F4U6</accession>
<evidence type="ECO:0008006" key="5">
    <source>
        <dbReference type="Google" id="ProtNLM"/>
    </source>
</evidence>
<dbReference type="EMBL" id="JAUSZV010000001">
    <property type="protein sequence ID" value="MDQ0904145.1"/>
    <property type="molecule type" value="Genomic_DNA"/>
</dbReference>
<keyword evidence="2" id="KW-0472">Membrane</keyword>
<feature type="region of interest" description="Disordered" evidence="1">
    <location>
        <begin position="1"/>
        <end position="20"/>
    </location>
</feature>